<proteinExistence type="predicted"/>
<keyword evidence="3" id="KW-1185">Reference proteome</keyword>
<organism evidence="2 3">
    <name type="scientific">Streptomyces buecherae</name>
    <dbReference type="NCBI Taxonomy" id="2763006"/>
    <lineage>
        <taxon>Bacteria</taxon>
        <taxon>Bacillati</taxon>
        <taxon>Actinomycetota</taxon>
        <taxon>Actinomycetes</taxon>
        <taxon>Kitasatosporales</taxon>
        <taxon>Streptomycetaceae</taxon>
        <taxon>Streptomyces</taxon>
    </lineage>
</organism>
<evidence type="ECO:0000256" key="1">
    <source>
        <dbReference type="SAM" id="Phobius"/>
    </source>
</evidence>
<keyword evidence="1" id="KW-1133">Transmembrane helix</keyword>
<dbReference type="EMBL" id="CP054929">
    <property type="protein sequence ID" value="QKW48265.1"/>
    <property type="molecule type" value="Genomic_DNA"/>
</dbReference>
<protein>
    <submittedName>
        <fullName evidence="2">Uncharacterized protein</fullName>
    </submittedName>
</protein>
<accession>A0A7H8N1A6</accession>
<dbReference type="RefSeq" id="WP_176159962.1">
    <property type="nucleotide sequence ID" value="NZ_CP054929.1"/>
</dbReference>
<evidence type="ECO:0000313" key="3">
    <source>
        <dbReference type="Proteomes" id="UP000509303"/>
    </source>
</evidence>
<gene>
    <name evidence="2" type="ORF">HUT08_00455</name>
</gene>
<sequence length="392" mass="42186">MATPKTGNGIPSLNTEVWRLVYGQALGGGQGTAAYLSHIQRFADLADYLQRNGDSAYQVSPGPDDNGYQAVATDGTATLHLGISLEPLSRQDDPPVRGTATVRLSLPNPYQIIKYAEFGIVLGELPPQIVLTEQVWRALMQPLLSRLTAFIREAVSRWLSIEPDDPAALGETLDDATAEAAEAVAEEAAEVEVEGEVIAELAFVDLSAAFPPLAGLALLAAVPLLLALLAKNFLLHLEITNMTELDIDVTVPYQDEGALTVRPKDSLVPQMGYATDAWGDRTTVRVAYQATFSAMNKSGFSGIGFVLGISPRDVEGQDVCAVISIPWLTDNGIWLGDPGDSPDWEQIYNDHSSSSGELHTQFGNRKFLVDLAIDALSGNNDEYHCVLGIRPI</sequence>
<reference evidence="2 3" key="1">
    <citation type="submission" date="2020-06" db="EMBL/GenBank/DDBJ databases">
        <title>Genome mining for natural products.</title>
        <authorList>
            <person name="Zhang B."/>
            <person name="Shi J."/>
            <person name="Ge H."/>
        </authorList>
    </citation>
    <scope>NUCLEOTIDE SEQUENCE [LARGE SCALE GENOMIC DNA]</scope>
    <source>
        <strain evidence="2 3">NA00687</strain>
    </source>
</reference>
<name>A0A7H8N1A6_9ACTN</name>
<keyword evidence="1" id="KW-0472">Membrane</keyword>
<keyword evidence="1" id="KW-0812">Transmembrane</keyword>
<dbReference type="Proteomes" id="UP000509303">
    <property type="component" value="Chromosome"/>
</dbReference>
<evidence type="ECO:0000313" key="2">
    <source>
        <dbReference type="EMBL" id="QKW48265.1"/>
    </source>
</evidence>
<feature type="transmembrane region" description="Helical" evidence="1">
    <location>
        <begin position="209"/>
        <end position="230"/>
    </location>
</feature>
<dbReference type="AlphaFoldDB" id="A0A7H8N1A6"/>